<keyword evidence="6 8" id="KW-1133">Transmembrane helix</keyword>
<dbReference type="RefSeq" id="WP_279243131.1">
    <property type="nucleotide sequence ID" value="NZ_CP036501.1"/>
</dbReference>
<evidence type="ECO:0000256" key="6">
    <source>
        <dbReference type="ARBA" id="ARBA00022989"/>
    </source>
</evidence>
<dbReference type="PANTHER" id="PTHR30576">
    <property type="entry name" value="COLANIC BIOSYNTHESIS UDP-GLUCOSE LIPID CARRIER TRANSFERASE"/>
    <property type="match status" value="1"/>
</dbReference>
<evidence type="ECO:0000256" key="3">
    <source>
        <dbReference type="ARBA" id="ARBA00022475"/>
    </source>
</evidence>
<proteinExistence type="inferred from homology"/>
<dbReference type="Pfam" id="PF02397">
    <property type="entry name" value="Bac_transf"/>
    <property type="match status" value="1"/>
</dbReference>
<keyword evidence="11" id="KW-1185">Reference proteome</keyword>
<dbReference type="Proteomes" id="UP001317963">
    <property type="component" value="Chromosome"/>
</dbReference>
<dbReference type="PANTHER" id="PTHR30576:SF4">
    <property type="entry name" value="UNDECAPRENYL-PHOSPHATE GALACTOSE PHOSPHOTRANSFERASE"/>
    <property type="match status" value="1"/>
</dbReference>
<gene>
    <name evidence="10" type="ORF">E0F26_05985</name>
</gene>
<reference evidence="10 11" key="1">
    <citation type="submission" date="2019-02" db="EMBL/GenBank/DDBJ databases">
        <title>Halieaceae_genomes.</title>
        <authorList>
            <person name="Li S.-H."/>
        </authorList>
    </citation>
    <scope>NUCLEOTIDE SEQUENCE [LARGE SCALE GENOMIC DNA]</scope>
    <source>
        <strain evidence="10 11">JH123</strain>
    </source>
</reference>
<sequence>MSLVGTSKIKRGADVVVSLTGIAALAPVLALLVVVLKLGGGSAVFAHTRVGRNGTLFKCYKFRTMHTDAARRLSDLLSKDEEAKHEWETHFKLKTDPRVTSLGRILRKSSLDELPQLFNVLKGDMSLVGPRPVIEEELRLYGDYASDYLTVRPGITGLWQVSGRNDLDYDERVSLDVTYIHQWSHKLDLRILLKTIRVVFTHRGAY</sequence>
<evidence type="ECO:0000256" key="2">
    <source>
        <dbReference type="ARBA" id="ARBA00006464"/>
    </source>
</evidence>
<keyword evidence="3" id="KW-1003">Cell membrane</keyword>
<comment type="similarity">
    <text evidence="2">Belongs to the bacterial sugar transferase family.</text>
</comment>
<keyword evidence="4" id="KW-0808">Transferase</keyword>
<dbReference type="EMBL" id="CP036501">
    <property type="protein sequence ID" value="UZP74316.1"/>
    <property type="molecule type" value="Genomic_DNA"/>
</dbReference>
<accession>A0ABY6Q5Z6</accession>
<evidence type="ECO:0000313" key="11">
    <source>
        <dbReference type="Proteomes" id="UP001317963"/>
    </source>
</evidence>
<evidence type="ECO:0000259" key="9">
    <source>
        <dbReference type="Pfam" id="PF02397"/>
    </source>
</evidence>
<feature type="transmembrane region" description="Helical" evidence="8">
    <location>
        <begin position="12"/>
        <end position="36"/>
    </location>
</feature>
<name>A0ABY6Q5Z6_9GAMM</name>
<keyword evidence="7 8" id="KW-0472">Membrane</keyword>
<evidence type="ECO:0000256" key="7">
    <source>
        <dbReference type="ARBA" id="ARBA00023136"/>
    </source>
</evidence>
<evidence type="ECO:0000256" key="1">
    <source>
        <dbReference type="ARBA" id="ARBA00004236"/>
    </source>
</evidence>
<comment type="subcellular location">
    <subcellularLocation>
        <location evidence="1">Cell membrane</location>
    </subcellularLocation>
</comment>
<evidence type="ECO:0000256" key="8">
    <source>
        <dbReference type="SAM" id="Phobius"/>
    </source>
</evidence>
<protein>
    <submittedName>
        <fullName evidence="10">Lipid carrier--UDP-N-acetylgalactosaminyltransferase</fullName>
    </submittedName>
</protein>
<evidence type="ECO:0000256" key="4">
    <source>
        <dbReference type="ARBA" id="ARBA00022679"/>
    </source>
</evidence>
<evidence type="ECO:0000313" key="10">
    <source>
        <dbReference type="EMBL" id="UZP74316.1"/>
    </source>
</evidence>
<organism evidence="10 11">
    <name type="scientific">Candidatus Paraluminiphilus aquimaris</name>
    <dbReference type="NCBI Taxonomy" id="2518994"/>
    <lineage>
        <taxon>Bacteria</taxon>
        <taxon>Pseudomonadati</taxon>
        <taxon>Pseudomonadota</taxon>
        <taxon>Gammaproteobacteria</taxon>
        <taxon>Cellvibrionales</taxon>
        <taxon>Halieaceae</taxon>
        <taxon>Candidatus Paraluminiphilus</taxon>
    </lineage>
</organism>
<evidence type="ECO:0000256" key="5">
    <source>
        <dbReference type="ARBA" id="ARBA00022692"/>
    </source>
</evidence>
<dbReference type="InterPro" id="IPR003362">
    <property type="entry name" value="Bact_transf"/>
</dbReference>
<feature type="domain" description="Bacterial sugar transferase" evidence="9">
    <location>
        <begin position="10"/>
        <end position="200"/>
    </location>
</feature>
<keyword evidence="5 8" id="KW-0812">Transmembrane</keyword>